<evidence type="ECO:0000256" key="2">
    <source>
        <dbReference type="ARBA" id="ARBA00008821"/>
    </source>
</evidence>
<feature type="chain" id="PRO_5003581055" evidence="7">
    <location>
        <begin position="19"/>
        <end position="584"/>
    </location>
</feature>
<keyword evidence="9" id="KW-1185">Reference proteome</keyword>
<keyword evidence="7" id="KW-0732">Signal</keyword>
<dbReference type="GO" id="GO:0022857">
    <property type="term" value="F:transmembrane transporter activity"/>
    <property type="evidence" value="ECO:0007669"/>
    <property type="project" value="InterPro"/>
</dbReference>
<feature type="signal peptide" evidence="7">
    <location>
        <begin position="1"/>
        <end position="18"/>
    </location>
</feature>
<evidence type="ECO:0000256" key="7">
    <source>
        <dbReference type="SAM" id="SignalP"/>
    </source>
</evidence>
<evidence type="ECO:0000256" key="1">
    <source>
        <dbReference type="ARBA" id="ARBA00004141"/>
    </source>
</evidence>
<evidence type="ECO:0000256" key="4">
    <source>
        <dbReference type="ARBA" id="ARBA00022989"/>
    </source>
</evidence>
<organism evidence="8 9">
    <name type="scientific">Latimeria chalumnae</name>
    <name type="common">Coelacanth</name>
    <dbReference type="NCBI Taxonomy" id="7897"/>
    <lineage>
        <taxon>Eukaryota</taxon>
        <taxon>Metazoa</taxon>
        <taxon>Chordata</taxon>
        <taxon>Craniata</taxon>
        <taxon>Vertebrata</taxon>
        <taxon>Euteleostomi</taxon>
        <taxon>Coelacanthiformes</taxon>
        <taxon>Coelacanthidae</taxon>
        <taxon>Latimeria</taxon>
    </lineage>
</organism>
<evidence type="ECO:0000256" key="6">
    <source>
        <dbReference type="SAM" id="Phobius"/>
    </source>
</evidence>
<gene>
    <name evidence="8" type="primary">SLC23A3</name>
</gene>
<dbReference type="AlphaFoldDB" id="H3B854"/>
<feature type="transmembrane region" description="Helical" evidence="6">
    <location>
        <begin position="459"/>
        <end position="483"/>
    </location>
</feature>
<evidence type="ECO:0000313" key="8">
    <source>
        <dbReference type="Ensembl" id="ENSLACP00000018075.1"/>
    </source>
</evidence>
<dbReference type="eggNOG" id="KOG1292">
    <property type="taxonomic scope" value="Eukaryota"/>
</dbReference>
<dbReference type="FunCoup" id="H3B854">
    <property type="interactions" value="1"/>
</dbReference>
<evidence type="ECO:0000313" key="9">
    <source>
        <dbReference type="Proteomes" id="UP000008672"/>
    </source>
</evidence>
<dbReference type="STRING" id="7897.ENSLACP00000018075"/>
<keyword evidence="3 6" id="KW-0812">Transmembrane</keyword>
<dbReference type="GO" id="GO:0016020">
    <property type="term" value="C:membrane"/>
    <property type="evidence" value="ECO:0007669"/>
    <property type="project" value="UniProtKB-SubCell"/>
</dbReference>
<comment type="subcellular location">
    <subcellularLocation>
        <location evidence="1">Membrane</location>
        <topology evidence="1">Multi-pass membrane protein</topology>
    </subcellularLocation>
</comment>
<dbReference type="EMBL" id="AFYH01068076">
    <property type="status" value="NOT_ANNOTATED_CDS"/>
    <property type="molecule type" value="Genomic_DNA"/>
</dbReference>
<dbReference type="PANTHER" id="PTHR11119">
    <property type="entry name" value="XANTHINE-URACIL / VITAMIN C PERMEASE FAMILY MEMBER"/>
    <property type="match status" value="1"/>
</dbReference>
<dbReference type="Ensembl" id="ENSLACT00000018206.1">
    <property type="protein sequence ID" value="ENSLACP00000018075.1"/>
    <property type="gene ID" value="ENSLACG00000015926.1"/>
</dbReference>
<feature type="transmembrane region" description="Helical" evidence="6">
    <location>
        <begin position="391"/>
        <end position="410"/>
    </location>
</feature>
<sequence length="584" mass="63253">PPWLLSLLFAIQHVVIQASLLHTYHILLLQELPTEQGSQAWHQFQHQYQLMATSLFVSGISTALQTTLGSRLPLLQSATFEFLIPATLLISHQDPQNAENTNGTEVSVLCAGESCLDGRVGESWTRSVQEVCGAVVVSGIVRLVLGATGVFGMLSHHCGPMVLAPTLTIIGLSVYNKAALFSSTSWGLTMLLVFLVILLSQHLQSCCIPTWRWRKGLGLTGSDCYPALRMFSILLPVTCVWIVFLLLQHFHINTNAALLEFRTSLGNSTPRIPWVRIPNPGELGWPMFSCQSLTAGIAMAVVTSLNSLGCYVMSARVLRCPPPPWYIHNRGICVEGVGSIISGMLGSVSGIAASIPNACAHGLTQAGSRHSVQLAAGISIFLGISPKLTKFFTLIPLAVHGGILTVTYAVATATGISYFQYTDIDSGRNIFIVGFTMFMALLVPKWFTRNPEYIATGWLSLNLLVLSLLTIPVFIGGILAFLLENTVPGTLAERGLLGNMFGCNLGLADMSQGHMREVARIYGLPTPIRNLFTTSGRGVFPLRTFCPPVSDITEEKVTSSEEVVDLLVAPHTTEPEGKPRLESQ</sequence>
<dbReference type="HOGENOM" id="CLU_017959_5_4_1"/>
<keyword evidence="5 6" id="KW-0472">Membrane</keyword>
<protein>
    <submittedName>
        <fullName evidence="8">Solute carrier family 23 member 3</fullName>
    </submittedName>
</protein>
<feature type="transmembrane region" description="Helical" evidence="6">
    <location>
        <begin position="186"/>
        <end position="211"/>
    </location>
</feature>
<name>H3B854_LATCH</name>
<reference evidence="8" key="2">
    <citation type="submission" date="2025-08" db="UniProtKB">
        <authorList>
            <consortium name="Ensembl"/>
        </authorList>
    </citation>
    <scope>IDENTIFICATION</scope>
</reference>
<reference evidence="8" key="3">
    <citation type="submission" date="2025-09" db="UniProtKB">
        <authorList>
            <consortium name="Ensembl"/>
        </authorList>
    </citation>
    <scope>IDENTIFICATION</scope>
</reference>
<accession>H3B854</accession>
<dbReference type="Pfam" id="PF00860">
    <property type="entry name" value="Xan_ur_permease"/>
    <property type="match status" value="1"/>
</dbReference>
<dbReference type="OMA" id="LTWGLSC"/>
<feature type="transmembrane region" description="Helical" evidence="6">
    <location>
        <begin position="231"/>
        <end position="252"/>
    </location>
</feature>
<dbReference type="InterPro" id="IPR006043">
    <property type="entry name" value="NCS2"/>
</dbReference>
<dbReference type="GeneTree" id="ENSGT00950000182953"/>
<feature type="transmembrane region" description="Helical" evidence="6">
    <location>
        <begin position="161"/>
        <end position="180"/>
    </location>
</feature>
<evidence type="ECO:0000256" key="5">
    <source>
        <dbReference type="ARBA" id="ARBA00023136"/>
    </source>
</evidence>
<dbReference type="Proteomes" id="UP000008672">
    <property type="component" value="Unassembled WGS sequence"/>
</dbReference>
<feature type="transmembrane region" description="Helical" evidence="6">
    <location>
        <begin position="430"/>
        <end position="447"/>
    </location>
</feature>
<evidence type="ECO:0000256" key="3">
    <source>
        <dbReference type="ARBA" id="ARBA00022692"/>
    </source>
</evidence>
<dbReference type="InParanoid" id="H3B854"/>
<proteinExistence type="inferred from homology"/>
<comment type="similarity">
    <text evidence="2">Belongs to the nucleobase:cation symporter-2 (NCS2) (TC 2.A.40) family.</text>
</comment>
<keyword evidence="4 6" id="KW-1133">Transmembrane helix</keyword>
<reference evidence="9" key="1">
    <citation type="submission" date="2011-08" db="EMBL/GenBank/DDBJ databases">
        <title>The draft genome of Latimeria chalumnae.</title>
        <authorList>
            <person name="Di Palma F."/>
            <person name="Alfoldi J."/>
            <person name="Johnson J."/>
            <person name="Berlin A."/>
            <person name="Gnerre S."/>
            <person name="Jaffe D."/>
            <person name="MacCallum I."/>
            <person name="Young S."/>
            <person name="Walker B.J."/>
            <person name="Lander E."/>
            <person name="Lindblad-Toh K."/>
        </authorList>
    </citation>
    <scope>NUCLEOTIDE SEQUENCE [LARGE SCALE GENOMIC DNA]</scope>
    <source>
        <strain evidence="9">Wild caught</strain>
    </source>
</reference>